<evidence type="ECO:0000259" key="3">
    <source>
        <dbReference type="Pfam" id="PF17482"/>
    </source>
</evidence>
<dbReference type="OrthoDB" id="9767864at2"/>
<evidence type="ECO:0000313" key="5">
    <source>
        <dbReference type="Proteomes" id="UP000253868"/>
    </source>
</evidence>
<sequence>MPSYLSPGVYVEEIQSGSRPIEGVGTSVAAFVGFTQRGPFNEPTLISNWGQFVSQFGDFVEGTYLASSVYGFFANGGGTCYVIRIGADADAVTAADASPVAENDAATGARGALVPGPAAALGPYLVRTLPGVTGDITVEVTDPEAEDPPQDVFTLLVSEGGEVVETYDAVSTKRSKDNVVAQVTRRSRLIAIEETGRGAAPARPPAQTLTLEPAAVGAVPEAGVAGPLSAEAYVGDPDRRTGLGALEAIDEVTMVAVPDLMSAYEHGALDLESVLSVQQSLISHCELMGDRIAILDPPPALSPQQIRGWRTDTAGFDSKFATLYYPWLKVFDPAAGRNTFVPPSGHVAGVWARNDATRGVHKAPANEVVRGAVALQTQLTKSEHDLLNPIGLNCIRAFPGRGIRIWGARTLAADPSWRYLNVRRLFNYLEESILNGTQWVVFEPNDDALWARIRRTVSAFLVNEWRRGALFGLTPDEAFYVKCDRETNPPETIDAGQVVCEIGVAPVKPAEFVVFRLSQLTGGMGAVDE</sequence>
<dbReference type="Pfam" id="PF04984">
    <property type="entry name" value="Phage_sheath_1"/>
    <property type="match status" value="1"/>
</dbReference>
<dbReference type="PANTHER" id="PTHR35861:SF1">
    <property type="entry name" value="PHAGE TAIL SHEATH PROTEIN"/>
    <property type="match status" value="1"/>
</dbReference>
<dbReference type="RefSeq" id="WP_114658101.1">
    <property type="nucleotide sequence ID" value="NZ_CP031194.1"/>
</dbReference>
<dbReference type="AlphaFoldDB" id="A0A345HJ48"/>
<gene>
    <name evidence="4" type="ORF">DVK44_02435</name>
</gene>
<dbReference type="KEGG" id="spad:DVK44_02435"/>
<dbReference type="InterPro" id="IPR020287">
    <property type="entry name" value="Tail_sheath_C"/>
</dbReference>
<dbReference type="InterPro" id="IPR052042">
    <property type="entry name" value="Tail_sheath_structural"/>
</dbReference>
<evidence type="ECO:0000256" key="1">
    <source>
        <dbReference type="ARBA" id="ARBA00008005"/>
    </source>
</evidence>
<dbReference type="Gene3D" id="3.40.50.11780">
    <property type="match status" value="2"/>
</dbReference>
<dbReference type="Pfam" id="PF17482">
    <property type="entry name" value="Phage_sheath_1C"/>
    <property type="match status" value="1"/>
</dbReference>
<accession>A0A345HJ48</accession>
<comment type="similarity">
    <text evidence="1">Belongs to the myoviridae tail sheath protein family.</text>
</comment>
<feature type="domain" description="Tail sheath protein subtilisin-like" evidence="2">
    <location>
        <begin position="245"/>
        <end position="411"/>
    </location>
</feature>
<name>A0A345HJ48_9ACTN</name>
<dbReference type="EMBL" id="CP031194">
    <property type="protein sequence ID" value="AXG76722.1"/>
    <property type="molecule type" value="Genomic_DNA"/>
</dbReference>
<evidence type="ECO:0000259" key="2">
    <source>
        <dbReference type="Pfam" id="PF04984"/>
    </source>
</evidence>
<organism evidence="4 5">
    <name type="scientific">Streptomyces paludis</name>
    <dbReference type="NCBI Taxonomy" id="2282738"/>
    <lineage>
        <taxon>Bacteria</taxon>
        <taxon>Bacillati</taxon>
        <taxon>Actinomycetota</taxon>
        <taxon>Actinomycetes</taxon>
        <taxon>Kitasatosporales</taxon>
        <taxon>Streptomycetaceae</taxon>
        <taxon>Streptomyces</taxon>
    </lineage>
</organism>
<dbReference type="PANTHER" id="PTHR35861">
    <property type="match status" value="1"/>
</dbReference>
<proteinExistence type="inferred from homology"/>
<evidence type="ECO:0000313" key="4">
    <source>
        <dbReference type="EMBL" id="AXG76722.1"/>
    </source>
</evidence>
<keyword evidence="5" id="KW-1185">Reference proteome</keyword>
<dbReference type="Proteomes" id="UP000253868">
    <property type="component" value="Chromosome"/>
</dbReference>
<reference evidence="5" key="1">
    <citation type="submission" date="2018-07" db="EMBL/GenBank/DDBJ databases">
        <authorList>
            <person name="Zhao J."/>
        </authorList>
    </citation>
    <scope>NUCLEOTIDE SEQUENCE [LARGE SCALE GENOMIC DNA]</scope>
    <source>
        <strain evidence="5">GSSD-12</strain>
    </source>
</reference>
<feature type="domain" description="Tail sheath protein C-terminal" evidence="3">
    <location>
        <begin position="413"/>
        <end position="517"/>
    </location>
</feature>
<protein>
    <submittedName>
        <fullName evidence="4">Phage tail sheath family protein</fullName>
    </submittedName>
</protein>
<dbReference type="InterPro" id="IPR035089">
    <property type="entry name" value="Phage_sheath_subtilisin"/>
</dbReference>